<evidence type="ECO:0000313" key="1">
    <source>
        <dbReference type="EMBL" id="ALV05177.1"/>
    </source>
</evidence>
<protein>
    <submittedName>
        <fullName evidence="1">Uncharacterized protein</fullName>
    </submittedName>
</protein>
<dbReference type="KEGG" id="rdp:RD2015_681"/>
<dbReference type="Proteomes" id="UP000060699">
    <property type="component" value="Chromosome"/>
</dbReference>
<evidence type="ECO:0000313" key="2">
    <source>
        <dbReference type="Proteomes" id="UP000060699"/>
    </source>
</evidence>
<dbReference type="NCBIfam" id="NF033857">
    <property type="entry name" value="BPSL0067_fam"/>
    <property type="match status" value="1"/>
</dbReference>
<keyword evidence="2" id="KW-1185">Reference proteome</keyword>
<dbReference type="AlphaFoldDB" id="A0A0U3MA68"/>
<gene>
    <name evidence="1" type="ORF">RD2015_681</name>
</gene>
<dbReference type="STRING" id="76731.RD2015_681"/>
<sequence length="94" mass="10161">MALTPAVVIALSAGTPIASGWNAAGYYPNNSTGQHAGIFSGALVENGQAIGFKIIEQYNGIDKISERTVYFDPVAHGKRDTYFYNGENYATIQW</sequence>
<accession>A0A0U3MA68</accession>
<dbReference type="EMBL" id="CP013729">
    <property type="protein sequence ID" value="ALV05177.1"/>
    <property type="molecule type" value="Genomic_DNA"/>
</dbReference>
<organism evidence="1 2">
    <name type="scientific">Roseateles depolymerans</name>
    <dbReference type="NCBI Taxonomy" id="76731"/>
    <lineage>
        <taxon>Bacteria</taxon>
        <taxon>Pseudomonadati</taxon>
        <taxon>Pseudomonadota</taxon>
        <taxon>Betaproteobacteria</taxon>
        <taxon>Burkholderiales</taxon>
        <taxon>Sphaerotilaceae</taxon>
        <taxon>Roseateles</taxon>
    </lineage>
</organism>
<dbReference type="InterPro" id="IPR047746">
    <property type="entry name" value="Dae2/Tae2-like"/>
</dbReference>
<reference evidence="1 2" key="1">
    <citation type="submission" date="2015-12" db="EMBL/GenBank/DDBJ databases">
        <title>Complete genome of Roseateles depolymerans KCTC 42856.</title>
        <authorList>
            <person name="Kim K.M."/>
        </authorList>
    </citation>
    <scope>NUCLEOTIDE SEQUENCE [LARGE SCALE GENOMIC DNA]</scope>
    <source>
        <strain evidence="1 2">KCTC 42856</strain>
    </source>
</reference>
<proteinExistence type="predicted"/>
<dbReference type="RefSeq" id="WP_058933696.1">
    <property type="nucleotide sequence ID" value="NZ_CP013729.1"/>
</dbReference>
<dbReference type="OrthoDB" id="1551241at2"/>
<name>A0A0U3MA68_9BURK</name>